<organism evidence="3 4">
    <name type="scientific">Ktedonobacter robiniae</name>
    <dbReference type="NCBI Taxonomy" id="2778365"/>
    <lineage>
        <taxon>Bacteria</taxon>
        <taxon>Bacillati</taxon>
        <taxon>Chloroflexota</taxon>
        <taxon>Ktedonobacteria</taxon>
        <taxon>Ktedonobacterales</taxon>
        <taxon>Ktedonobacteraceae</taxon>
        <taxon>Ktedonobacter</taxon>
    </lineage>
</organism>
<feature type="compositionally biased region" description="Low complexity" evidence="1">
    <location>
        <begin position="225"/>
        <end position="242"/>
    </location>
</feature>
<protein>
    <submittedName>
        <fullName evidence="3">Uncharacterized protein</fullName>
    </submittedName>
</protein>
<evidence type="ECO:0000256" key="1">
    <source>
        <dbReference type="SAM" id="MobiDB-lite"/>
    </source>
</evidence>
<comment type="caution">
    <text evidence="3">The sequence shown here is derived from an EMBL/GenBank/DDBJ whole genome shotgun (WGS) entry which is preliminary data.</text>
</comment>
<feature type="transmembrane region" description="Helical" evidence="2">
    <location>
        <begin position="154"/>
        <end position="187"/>
    </location>
</feature>
<keyword evidence="2" id="KW-0812">Transmembrane</keyword>
<keyword evidence="2" id="KW-0472">Membrane</keyword>
<reference evidence="3 4" key="1">
    <citation type="journal article" date="2021" name="Int. J. Syst. Evol. Microbiol.">
        <title>Reticulibacter mediterranei gen. nov., sp. nov., within the new family Reticulibacteraceae fam. nov., and Ktedonospora formicarum gen. nov., sp. nov., Ktedonobacter robiniae sp. nov., Dictyobacter formicarum sp. nov. and Dictyobacter arantiisoli sp. nov., belonging to the class Ktedonobacteria.</title>
        <authorList>
            <person name="Yabe S."/>
            <person name="Zheng Y."/>
            <person name="Wang C.M."/>
            <person name="Sakai Y."/>
            <person name="Abe K."/>
            <person name="Yokota A."/>
            <person name="Donadio S."/>
            <person name="Cavaletti L."/>
            <person name="Monciardini P."/>
        </authorList>
    </citation>
    <scope>NUCLEOTIDE SEQUENCE [LARGE SCALE GENOMIC DNA]</scope>
    <source>
        <strain evidence="3 4">SOSP1-30</strain>
    </source>
</reference>
<dbReference type="RefSeq" id="WP_201371002.1">
    <property type="nucleotide sequence ID" value="NZ_BNJG01000001.1"/>
</dbReference>
<evidence type="ECO:0000313" key="4">
    <source>
        <dbReference type="Proteomes" id="UP000654345"/>
    </source>
</evidence>
<keyword evidence="2" id="KW-1133">Transmembrane helix</keyword>
<dbReference type="Proteomes" id="UP000654345">
    <property type="component" value="Unassembled WGS sequence"/>
</dbReference>
<feature type="transmembrane region" description="Helical" evidence="2">
    <location>
        <begin position="110"/>
        <end position="134"/>
    </location>
</feature>
<name>A0ABQ3UNH8_9CHLR</name>
<dbReference type="EMBL" id="BNJG01000001">
    <property type="protein sequence ID" value="GHO54268.1"/>
    <property type="molecule type" value="Genomic_DNA"/>
</dbReference>
<proteinExistence type="predicted"/>
<evidence type="ECO:0000313" key="3">
    <source>
        <dbReference type="EMBL" id="GHO54268.1"/>
    </source>
</evidence>
<sequence>MQNLTQPANRSYLIAAGGALLALIAFLFIPFVHLQANIGARSSSTSPQQTTSSGTDLHGAILTGVNGGIWINVLLIALILLVVALLIYRSQNPFGIARVNAETQTRWGQYLLIGLGVVGLLFQFLVPSLVTSGVNTFIDAFKNSLGGLSSLMEAFLSIDISASLLTGGWIFIVGMLAVIAGGALPLIPRTAIQPHMQPGQYPPAGYPPQQPSGQYPPAGYPPQQPEGQYPQYPQYPQGEQYGPPTPQYPQQPSGQYPPQPEGQYPPDPQNPQQP</sequence>
<keyword evidence="4" id="KW-1185">Reference proteome</keyword>
<feature type="compositionally biased region" description="Pro residues" evidence="1">
    <location>
        <begin position="243"/>
        <end position="274"/>
    </location>
</feature>
<feature type="transmembrane region" description="Helical" evidence="2">
    <location>
        <begin position="12"/>
        <end position="32"/>
    </location>
</feature>
<feature type="region of interest" description="Disordered" evidence="1">
    <location>
        <begin position="195"/>
        <end position="274"/>
    </location>
</feature>
<evidence type="ECO:0000256" key="2">
    <source>
        <dbReference type="SAM" id="Phobius"/>
    </source>
</evidence>
<feature type="compositionally biased region" description="Pro residues" evidence="1">
    <location>
        <begin position="200"/>
        <end position="210"/>
    </location>
</feature>
<accession>A0ABQ3UNH8</accession>
<gene>
    <name evidence="3" type="ORF">KSB_27430</name>
</gene>
<feature type="transmembrane region" description="Helical" evidence="2">
    <location>
        <begin position="69"/>
        <end position="89"/>
    </location>
</feature>